<name>A0ABU6WM91_9FABA</name>
<feature type="compositionally biased region" description="Pro residues" evidence="1">
    <location>
        <begin position="19"/>
        <end position="30"/>
    </location>
</feature>
<comment type="caution">
    <text evidence="2">The sequence shown here is derived from an EMBL/GenBank/DDBJ whole genome shotgun (WGS) entry which is preliminary data.</text>
</comment>
<organism evidence="2 3">
    <name type="scientific">Stylosanthes scabra</name>
    <dbReference type="NCBI Taxonomy" id="79078"/>
    <lineage>
        <taxon>Eukaryota</taxon>
        <taxon>Viridiplantae</taxon>
        <taxon>Streptophyta</taxon>
        <taxon>Embryophyta</taxon>
        <taxon>Tracheophyta</taxon>
        <taxon>Spermatophyta</taxon>
        <taxon>Magnoliopsida</taxon>
        <taxon>eudicotyledons</taxon>
        <taxon>Gunneridae</taxon>
        <taxon>Pentapetalae</taxon>
        <taxon>rosids</taxon>
        <taxon>fabids</taxon>
        <taxon>Fabales</taxon>
        <taxon>Fabaceae</taxon>
        <taxon>Papilionoideae</taxon>
        <taxon>50 kb inversion clade</taxon>
        <taxon>dalbergioids sensu lato</taxon>
        <taxon>Dalbergieae</taxon>
        <taxon>Pterocarpus clade</taxon>
        <taxon>Stylosanthes</taxon>
    </lineage>
</organism>
<dbReference type="EMBL" id="JASCZI010181935">
    <property type="protein sequence ID" value="MED6186474.1"/>
    <property type="molecule type" value="Genomic_DNA"/>
</dbReference>
<protein>
    <submittedName>
        <fullName evidence="2">Uncharacterized protein</fullName>
    </submittedName>
</protein>
<evidence type="ECO:0000256" key="1">
    <source>
        <dbReference type="SAM" id="MobiDB-lite"/>
    </source>
</evidence>
<dbReference type="Proteomes" id="UP001341840">
    <property type="component" value="Unassembled WGS sequence"/>
</dbReference>
<keyword evidence="3" id="KW-1185">Reference proteome</keyword>
<proteinExistence type="predicted"/>
<sequence length="148" mass="15577">MFGLPILPPGSSSSLAIPVPAPTTSVPPAPSTSATKAKKKSLGATAAKPLSVERKEGVKEDPAADLWQKKQKCKVPEAFAEEAALGVNSAWEHEVSPIHCAFPLDYNFRAAWDAGLTQGPTRELLGPLLPEQLLGTAQHLACKLTACL</sequence>
<evidence type="ECO:0000313" key="2">
    <source>
        <dbReference type="EMBL" id="MED6186474.1"/>
    </source>
</evidence>
<gene>
    <name evidence="2" type="ORF">PIB30_067010</name>
</gene>
<feature type="compositionally biased region" description="Basic and acidic residues" evidence="1">
    <location>
        <begin position="51"/>
        <end position="62"/>
    </location>
</feature>
<feature type="compositionally biased region" description="Low complexity" evidence="1">
    <location>
        <begin position="1"/>
        <end position="18"/>
    </location>
</feature>
<accession>A0ABU6WM91</accession>
<evidence type="ECO:0000313" key="3">
    <source>
        <dbReference type="Proteomes" id="UP001341840"/>
    </source>
</evidence>
<reference evidence="2 3" key="1">
    <citation type="journal article" date="2023" name="Plants (Basel)">
        <title>Bridging the Gap: Combining Genomics and Transcriptomics Approaches to Understand Stylosanthes scabra, an Orphan Legume from the Brazilian Caatinga.</title>
        <authorList>
            <person name="Ferreira-Neto J.R.C."/>
            <person name="da Silva M.D."/>
            <person name="Binneck E."/>
            <person name="de Melo N.F."/>
            <person name="da Silva R.H."/>
            <person name="de Melo A.L.T.M."/>
            <person name="Pandolfi V."/>
            <person name="Bustamante F.O."/>
            <person name="Brasileiro-Vidal A.C."/>
            <person name="Benko-Iseppon A.M."/>
        </authorList>
    </citation>
    <scope>NUCLEOTIDE SEQUENCE [LARGE SCALE GENOMIC DNA]</scope>
    <source>
        <tissue evidence="2">Leaves</tissue>
    </source>
</reference>
<feature type="region of interest" description="Disordered" evidence="1">
    <location>
        <begin position="1"/>
        <end position="63"/>
    </location>
</feature>